<dbReference type="Pfam" id="PF03178">
    <property type="entry name" value="CPSF_A"/>
    <property type="match status" value="1"/>
</dbReference>
<evidence type="ECO:0000313" key="4">
    <source>
        <dbReference type="EMBL" id="CAF4640435.1"/>
    </source>
</evidence>
<dbReference type="EMBL" id="CAJOBH010088732">
    <property type="protein sequence ID" value="CAF4554125.1"/>
    <property type="molecule type" value="Genomic_DNA"/>
</dbReference>
<evidence type="ECO:0000313" key="5">
    <source>
        <dbReference type="Proteomes" id="UP000681967"/>
    </source>
</evidence>
<organism evidence="2 5">
    <name type="scientific">Rotaria magnacalcarata</name>
    <dbReference type="NCBI Taxonomy" id="392030"/>
    <lineage>
        <taxon>Eukaryota</taxon>
        <taxon>Metazoa</taxon>
        <taxon>Spiralia</taxon>
        <taxon>Gnathifera</taxon>
        <taxon>Rotifera</taxon>
        <taxon>Eurotatoria</taxon>
        <taxon>Bdelloidea</taxon>
        <taxon>Philodinida</taxon>
        <taxon>Philodinidae</taxon>
        <taxon>Rotaria</taxon>
    </lineage>
</organism>
<gene>
    <name evidence="2" type="ORF">BYL167_LOCUS36957</name>
    <name evidence="3" type="ORF">BYL167_LOCUS38241</name>
    <name evidence="4" type="ORF">GIL414_LOCUS40602</name>
</gene>
<dbReference type="EMBL" id="CAJOBH010082122">
    <property type="protein sequence ID" value="CAF4522139.1"/>
    <property type="molecule type" value="Genomic_DNA"/>
</dbReference>
<dbReference type="EMBL" id="CAJOBJ010113016">
    <property type="protein sequence ID" value="CAF4640435.1"/>
    <property type="molecule type" value="Genomic_DNA"/>
</dbReference>
<dbReference type="AlphaFoldDB" id="A0A8S2XZ74"/>
<dbReference type="GO" id="GO:0005634">
    <property type="term" value="C:nucleus"/>
    <property type="evidence" value="ECO:0007669"/>
    <property type="project" value="InterPro"/>
</dbReference>
<name>A0A8S2XZ74_9BILA</name>
<reference evidence="2" key="1">
    <citation type="submission" date="2021-02" db="EMBL/GenBank/DDBJ databases">
        <authorList>
            <person name="Nowell W R."/>
        </authorList>
    </citation>
    <scope>NUCLEOTIDE SEQUENCE</scope>
</reference>
<comment type="caution">
    <text evidence="2">The sequence shown here is derived from an EMBL/GenBank/DDBJ whole genome shotgun (WGS) entry which is preliminary data.</text>
</comment>
<feature type="non-terminal residue" evidence="2">
    <location>
        <position position="1"/>
    </location>
</feature>
<protein>
    <recommendedName>
        <fullName evidence="1">RSE1/DDB1/CPSF1 C-terminal domain-containing protein</fullName>
    </recommendedName>
</protein>
<accession>A0A8S2XZ74</accession>
<proteinExistence type="predicted"/>
<feature type="domain" description="RSE1/DDB1/CPSF1 C-terminal" evidence="1">
    <location>
        <begin position="2"/>
        <end position="49"/>
    </location>
</feature>
<dbReference type="Gene3D" id="1.10.150.910">
    <property type="match status" value="1"/>
</dbReference>
<sequence>MLQNSLTTMFPQYCGLNPKSFRICKTRRKQLDNPQKNTLDGDLLWRYFDLSFIE</sequence>
<evidence type="ECO:0000259" key="1">
    <source>
        <dbReference type="Pfam" id="PF03178"/>
    </source>
</evidence>
<dbReference type="InterPro" id="IPR004871">
    <property type="entry name" value="RSE1/DDB1/CPSF1_C"/>
</dbReference>
<dbReference type="Proteomes" id="UP000681967">
    <property type="component" value="Unassembled WGS sequence"/>
</dbReference>
<evidence type="ECO:0000313" key="2">
    <source>
        <dbReference type="EMBL" id="CAF4522139.1"/>
    </source>
</evidence>
<evidence type="ECO:0000313" key="3">
    <source>
        <dbReference type="EMBL" id="CAF4554125.1"/>
    </source>
</evidence>
<dbReference type="Proteomes" id="UP000681720">
    <property type="component" value="Unassembled WGS sequence"/>
</dbReference>
<dbReference type="GO" id="GO:0003676">
    <property type="term" value="F:nucleic acid binding"/>
    <property type="evidence" value="ECO:0007669"/>
    <property type="project" value="InterPro"/>
</dbReference>